<dbReference type="InterPro" id="IPR041924">
    <property type="entry name" value="Formate_Dh-H_N"/>
</dbReference>
<feature type="domain" description="4Fe-4S ferredoxin-type" evidence="9">
    <location>
        <begin position="133"/>
        <end position="152"/>
    </location>
</feature>
<dbReference type="Gene3D" id="3.30.70.20">
    <property type="match status" value="1"/>
</dbReference>
<dbReference type="AlphaFoldDB" id="A0A4R3HP59"/>
<dbReference type="PROSITE" id="PS51085">
    <property type="entry name" value="2FE2S_FER_2"/>
    <property type="match status" value="1"/>
</dbReference>
<comment type="caution">
    <text evidence="11">The sequence shown here is derived from an EMBL/GenBank/DDBJ whole genome shotgun (WGS) entry which is preliminary data.</text>
</comment>
<dbReference type="Gene3D" id="3.40.228.10">
    <property type="entry name" value="Dimethylsulfoxide Reductase, domain 2"/>
    <property type="match status" value="1"/>
</dbReference>
<dbReference type="PIRSF" id="PIRSF036643">
    <property type="entry name" value="FDH_alpha"/>
    <property type="match status" value="1"/>
</dbReference>
<dbReference type="InterPro" id="IPR036010">
    <property type="entry name" value="2Fe-2S_ferredoxin-like_sf"/>
</dbReference>
<dbReference type="Pfam" id="PF01568">
    <property type="entry name" value="Molydop_binding"/>
    <property type="match status" value="1"/>
</dbReference>
<dbReference type="InterPro" id="IPR009010">
    <property type="entry name" value="Asp_de-COase-like_dom_sf"/>
</dbReference>
<dbReference type="InterPro" id="IPR054351">
    <property type="entry name" value="NADH_UbQ_OxRdtase_ferredoxin"/>
</dbReference>
<evidence type="ECO:0000313" key="11">
    <source>
        <dbReference type="EMBL" id="TCS33082.1"/>
    </source>
</evidence>
<keyword evidence="2" id="KW-0004">4Fe-4S</keyword>
<evidence type="ECO:0000259" key="9">
    <source>
        <dbReference type="PROSITE" id="PS51379"/>
    </source>
</evidence>
<dbReference type="RefSeq" id="WP_132260293.1">
    <property type="nucleotide sequence ID" value="NZ_SLZQ01000018.1"/>
</dbReference>
<dbReference type="PROSITE" id="PS00551">
    <property type="entry name" value="MOLYBDOPTERIN_PROK_1"/>
    <property type="match status" value="1"/>
</dbReference>
<dbReference type="Gene3D" id="3.10.20.740">
    <property type="match status" value="1"/>
</dbReference>
<dbReference type="OrthoDB" id="9810782at2"/>
<keyword evidence="12" id="KW-1185">Reference proteome</keyword>
<keyword evidence="6" id="KW-0408">Iron</keyword>
<dbReference type="GO" id="GO:0015942">
    <property type="term" value="P:formate metabolic process"/>
    <property type="evidence" value="ECO:0007669"/>
    <property type="project" value="InterPro"/>
</dbReference>
<dbReference type="InterPro" id="IPR006656">
    <property type="entry name" value="Mopterin_OxRdtase"/>
</dbReference>
<dbReference type="SUPFAM" id="SSF54292">
    <property type="entry name" value="2Fe-2S ferredoxin-like"/>
    <property type="match status" value="1"/>
</dbReference>
<dbReference type="InterPro" id="IPR027467">
    <property type="entry name" value="MopterinOxRdtase_cofactor_BS"/>
</dbReference>
<protein>
    <submittedName>
        <fullName evidence="11">Formate dehydrogenase major subunit</fullName>
    </submittedName>
</protein>
<dbReference type="CDD" id="cd00207">
    <property type="entry name" value="fer2"/>
    <property type="match status" value="1"/>
</dbReference>
<dbReference type="Gene3D" id="2.20.25.90">
    <property type="entry name" value="ADC-like domains"/>
    <property type="match status" value="1"/>
</dbReference>
<dbReference type="SUPFAM" id="SSF53706">
    <property type="entry name" value="Formate dehydrogenase/DMSO reductase, domains 1-3"/>
    <property type="match status" value="1"/>
</dbReference>
<dbReference type="PROSITE" id="PS51669">
    <property type="entry name" value="4FE4S_MOW_BIS_MGD"/>
    <property type="match status" value="1"/>
</dbReference>
<dbReference type="Pfam" id="PF04879">
    <property type="entry name" value="Molybdop_Fe4S4"/>
    <property type="match status" value="1"/>
</dbReference>
<dbReference type="SUPFAM" id="SSF50692">
    <property type="entry name" value="ADC-like"/>
    <property type="match status" value="1"/>
</dbReference>
<dbReference type="InterPro" id="IPR006478">
    <property type="entry name" value="Formate_DH_asu"/>
</dbReference>
<dbReference type="InterPro" id="IPR006963">
    <property type="entry name" value="Mopterin_OxRdtase_4Fe-4S_dom"/>
</dbReference>
<evidence type="ECO:0000256" key="4">
    <source>
        <dbReference type="ARBA" id="ARBA00022737"/>
    </source>
</evidence>
<dbReference type="Pfam" id="PF13510">
    <property type="entry name" value="Fer2_4"/>
    <property type="match status" value="1"/>
</dbReference>
<dbReference type="Gene3D" id="2.40.40.20">
    <property type="match status" value="1"/>
</dbReference>
<dbReference type="CDD" id="cd02753">
    <property type="entry name" value="MopB_Formate-Dh-H"/>
    <property type="match status" value="1"/>
</dbReference>
<dbReference type="SMART" id="SM00926">
    <property type="entry name" value="Molybdop_Fe4S4"/>
    <property type="match status" value="1"/>
</dbReference>
<dbReference type="Pfam" id="PF00384">
    <property type="entry name" value="Molybdopterin"/>
    <property type="match status" value="1"/>
</dbReference>
<dbReference type="SUPFAM" id="SSF54862">
    <property type="entry name" value="4Fe-4S ferredoxins"/>
    <property type="match status" value="1"/>
</dbReference>
<evidence type="ECO:0000259" key="10">
    <source>
        <dbReference type="PROSITE" id="PS51669"/>
    </source>
</evidence>
<evidence type="ECO:0000256" key="3">
    <source>
        <dbReference type="ARBA" id="ARBA00022723"/>
    </source>
</evidence>
<dbReference type="GO" id="GO:0003954">
    <property type="term" value="F:NADH dehydrogenase activity"/>
    <property type="evidence" value="ECO:0007669"/>
    <property type="project" value="TreeGrafter"/>
</dbReference>
<accession>A0A4R3HP59</accession>
<dbReference type="Proteomes" id="UP000295382">
    <property type="component" value="Unassembled WGS sequence"/>
</dbReference>
<name>A0A4R3HP59_PAULE</name>
<evidence type="ECO:0000256" key="1">
    <source>
        <dbReference type="ARBA" id="ARBA00007023"/>
    </source>
</evidence>
<dbReference type="GO" id="GO:0016020">
    <property type="term" value="C:membrane"/>
    <property type="evidence" value="ECO:0007669"/>
    <property type="project" value="TreeGrafter"/>
</dbReference>
<feature type="domain" description="2Fe-2S ferredoxin-type" evidence="8">
    <location>
        <begin position="1"/>
        <end position="78"/>
    </location>
</feature>
<organism evidence="11 12">
    <name type="scientific">Paucimonas lemoignei</name>
    <name type="common">Pseudomonas lemoignei</name>
    <dbReference type="NCBI Taxonomy" id="29443"/>
    <lineage>
        <taxon>Bacteria</taxon>
        <taxon>Pseudomonadati</taxon>
        <taxon>Pseudomonadota</taxon>
        <taxon>Betaproteobacteria</taxon>
        <taxon>Burkholderiales</taxon>
        <taxon>Burkholderiaceae</taxon>
        <taxon>Paucimonas</taxon>
    </lineage>
</organism>
<dbReference type="InterPro" id="IPR001041">
    <property type="entry name" value="2Fe-2S_ferredoxin-type"/>
</dbReference>
<dbReference type="InterPro" id="IPR017900">
    <property type="entry name" value="4Fe4S_Fe_S_CS"/>
</dbReference>
<keyword evidence="5" id="KW-0560">Oxidoreductase</keyword>
<dbReference type="GO" id="GO:1990204">
    <property type="term" value="C:oxidoreductase complex"/>
    <property type="evidence" value="ECO:0007669"/>
    <property type="project" value="UniProtKB-ARBA"/>
</dbReference>
<dbReference type="FunFam" id="3.30.70.20:FF:000035">
    <property type="entry name" value="Iron hydrogenase 1"/>
    <property type="match status" value="1"/>
</dbReference>
<dbReference type="InterPro" id="IPR017896">
    <property type="entry name" value="4Fe4S_Fe-S-bd"/>
</dbReference>
<dbReference type="GO" id="GO:0051539">
    <property type="term" value="F:4 iron, 4 sulfur cluster binding"/>
    <property type="evidence" value="ECO:0007669"/>
    <property type="project" value="UniProtKB-KW"/>
</dbReference>
<dbReference type="InterPro" id="IPR006657">
    <property type="entry name" value="MoPterin_dinucl-bd_dom"/>
</dbReference>
<gene>
    <name evidence="11" type="ORF">EDC30_11823</name>
</gene>
<reference evidence="11 12" key="1">
    <citation type="submission" date="2019-03" db="EMBL/GenBank/DDBJ databases">
        <title>Genomic Encyclopedia of Type Strains, Phase IV (KMG-IV): sequencing the most valuable type-strain genomes for metagenomic binning, comparative biology and taxonomic classification.</title>
        <authorList>
            <person name="Goeker M."/>
        </authorList>
    </citation>
    <scope>NUCLEOTIDE SEQUENCE [LARGE SCALE GENOMIC DNA]</scope>
    <source>
        <strain evidence="11 12">DSM 7445</strain>
    </source>
</reference>
<evidence type="ECO:0000313" key="12">
    <source>
        <dbReference type="Proteomes" id="UP000295382"/>
    </source>
</evidence>
<evidence type="ECO:0000256" key="7">
    <source>
        <dbReference type="ARBA" id="ARBA00023014"/>
    </source>
</evidence>
<dbReference type="PANTHER" id="PTHR43105">
    <property type="entry name" value="RESPIRATORY NITRATE REDUCTASE"/>
    <property type="match status" value="1"/>
</dbReference>
<evidence type="ECO:0000256" key="6">
    <source>
        <dbReference type="ARBA" id="ARBA00023004"/>
    </source>
</evidence>
<evidence type="ECO:0000256" key="5">
    <source>
        <dbReference type="ARBA" id="ARBA00023002"/>
    </source>
</evidence>
<dbReference type="GO" id="GO:0008863">
    <property type="term" value="F:formate dehydrogenase (NAD+) activity"/>
    <property type="evidence" value="ECO:0007669"/>
    <property type="project" value="InterPro"/>
</dbReference>
<dbReference type="GO" id="GO:0043546">
    <property type="term" value="F:molybdopterin cofactor binding"/>
    <property type="evidence" value="ECO:0007669"/>
    <property type="project" value="InterPro"/>
</dbReference>
<keyword evidence="7" id="KW-0411">Iron-sulfur</keyword>
<dbReference type="PROSITE" id="PS51379">
    <property type="entry name" value="4FE4S_FER_2"/>
    <property type="match status" value="2"/>
</dbReference>
<keyword evidence="4" id="KW-0677">Repeat</keyword>
<comment type="similarity">
    <text evidence="1">In the C-terminal section; belongs to the prokaryotic molybdopterin-containing oxidoreductase family.</text>
</comment>
<dbReference type="PROSITE" id="PS00198">
    <property type="entry name" value="4FE4S_FER_1"/>
    <property type="match status" value="1"/>
</dbReference>
<dbReference type="Pfam" id="PF22117">
    <property type="entry name" value="Fer4_Nqo3"/>
    <property type="match status" value="1"/>
</dbReference>
<dbReference type="GO" id="GO:0046872">
    <property type="term" value="F:metal ion binding"/>
    <property type="evidence" value="ECO:0007669"/>
    <property type="project" value="UniProtKB-KW"/>
</dbReference>
<dbReference type="GO" id="GO:0022904">
    <property type="term" value="P:respiratory electron transport chain"/>
    <property type="evidence" value="ECO:0007669"/>
    <property type="project" value="TreeGrafter"/>
</dbReference>
<feature type="domain" description="4Fe-4S Mo/W bis-MGD-type" evidence="10">
    <location>
        <begin position="208"/>
        <end position="263"/>
    </location>
</feature>
<dbReference type="CDD" id="cd00508">
    <property type="entry name" value="MopB_CT_Fdh-Nap-like"/>
    <property type="match status" value="1"/>
</dbReference>
<dbReference type="PANTHER" id="PTHR43105:SF14">
    <property type="entry name" value="FORMATE DEHYDROGENASE H"/>
    <property type="match status" value="1"/>
</dbReference>
<dbReference type="InterPro" id="IPR050123">
    <property type="entry name" value="Prok_molybdopt-oxidoreductase"/>
</dbReference>
<sequence length="888" mass="97067">MLRVTLNGVQVECAYDSTVLQVLRANGCDVPALCHDDRLKPVGACRLCMVEIEGEPRPVASCTTLPAEGMVILTDTPALRSLRSTNLSLLATHYPVDAVQRDPAHPFHRLLDEYGVLPGNQPRDFLFHDASHPYLGVDMDRCISCYRCARICDEVQGQFVWWAWERGARTHLAPDGDTLLDGGCVSCGACVDSCPSGALFDKRSTKPERWTRSTCVYCGVGCQMDVGSSNGRVVQVRPAASPVNRGHLCVKGRYAFEFNHAEDRVTTPLLRQDGKWHAVSWDEALDYTAGKLQEIAARDGSDAIGVLGSARATNEENYLAQKFARVVLRTNNVDCCARVCHTPSAKALKTMLGTGAATNSFDDIERTKLFLLCGCNPTENHPIVGARIKQAVRNGAQLIVIDPRRIELADYATLHLPVRIGQNIALFNAMAATIIDEGLLDHGFAADRVEGLAQFVEFIRDYAPEKVADACGIPADLIRSAARLYAKAKPAMCFHGLGVTEHTQGTEGVMTLINLALLTGNLGKAGAGINPLRGQNNVQGAAQMGCDPNSLTGAQSISEARTRFEAIWRAPVPQNRGLDLMAMMDAAAAGSFTALWAFGYDVYLSLANVNQTGKALEKLDLVIIQDLFMNQTARAFGHVFLPAASVFEKDGTFMNSDRRVQRVRQSVAPPGDTRPDWWIIQQLAARMGHASQFSFDSPQSIWNEVRSVWPAGAGLSYSRLERESINWPCPDESHSGTPFLHAGRFAIGQRASLACIPVMPTAEQRDANYPFMLTTGRTLTHFNAGTMTYRTPNTQLQASDVLDMATSDAQRLGFHDGEPVQLSSRYGSTILPLRLSEAIQPGELFTSFHHPDQLINCVTSPYRDRIVKSPEYKVTAVQVAHLPQNING</sequence>
<evidence type="ECO:0000256" key="2">
    <source>
        <dbReference type="ARBA" id="ARBA00022485"/>
    </source>
</evidence>
<proteinExistence type="inferred from homology"/>
<dbReference type="Gene3D" id="3.40.50.740">
    <property type="match status" value="1"/>
</dbReference>
<dbReference type="EMBL" id="SLZQ01000018">
    <property type="protein sequence ID" value="TCS33082.1"/>
    <property type="molecule type" value="Genomic_DNA"/>
</dbReference>
<feature type="domain" description="4Fe-4S ferredoxin-type" evidence="9">
    <location>
        <begin position="176"/>
        <end position="204"/>
    </location>
</feature>
<dbReference type="NCBIfam" id="TIGR01591">
    <property type="entry name" value="Fdh-alpha"/>
    <property type="match status" value="1"/>
</dbReference>
<keyword evidence="3" id="KW-0479">Metal-binding</keyword>
<evidence type="ECO:0000259" key="8">
    <source>
        <dbReference type="PROSITE" id="PS51085"/>
    </source>
</evidence>